<sequence>MVTPRRRLKLSSFGDSQQAADFFLRMASSLTISPDERIQRLDKLKDLDKLKRLDLKALCKEFKLKAYSQAKREDLIAKLVQYRESLAPGQPSIAPSAAQHHHPSQFHSATPSVPPSTFPSPAGLLPSFNDGIDTSASVLPTFIDTPSSAASYTALITTTAPPLQIDNVQASGLVSNACDPDAYPPLSSSPRLQSSPLLAYSILSSRPIGSRGSTTNTGAFPSISNKEISRQRREERSQAATSLKDVAAKQRGAKRTAGGAGIDAGEIPAKRVSTSQGTATASSSTTNALQLHDMFTPTTALYSGLAGNIRSVGQTTPSSSSAVPSKNQDLNAQHPQSTFHSSVSEASSSGLLASRRTDRILQSGYPLPIAPPPIQTPFSPLNVATTIQKGTGVTSTKTGVTTSSGPVKPVRARNPKMAPLKKSVVPSFAPPAAKQPPAPNIPRLPLGTVPLASSHVIVPTKGKTVSTQKKKLARTFVAPAFKPPSTPPQTQSVMNVLQSPCQEEPLLCGPIPVASSAQDIIKSKQEAISRMRKSWLNRFYQEVAKGRKDTLLPDPNIGSGSRSPTGLPGMAPEFVYPATTGPEQFDVATVFVIARLHTRIQLNDWESIVQDEQVILVTRQGGGVWKVSTRTQTQHQARKFGNPTTAKAETDTYFVIGDTGEVIGKGEEDRLRLDWEHLLSEGSKDGRKPLIEMLRTKDELAYPRGIAAGWTKLAKKDSAWMEEYRMAEKYVLSNVMPNRWMRLGQDKEGSQLNLEGPNRLSSKALHPSIMIVKRKSSEDFALRETGQTIGNCEESGVVMVWQCLLGCDAAGIGLSEMGAKQISEQFWTGLDEI</sequence>
<evidence type="ECO:0000313" key="1">
    <source>
        <dbReference type="EMBL" id="KAJ9109937.1"/>
    </source>
</evidence>
<protein>
    <submittedName>
        <fullName evidence="1">Uncharacterized protein</fullName>
    </submittedName>
</protein>
<gene>
    <name evidence="1" type="ORF">QFC20_003137</name>
</gene>
<organism evidence="1 2">
    <name type="scientific">Naganishia adeliensis</name>
    <dbReference type="NCBI Taxonomy" id="92952"/>
    <lineage>
        <taxon>Eukaryota</taxon>
        <taxon>Fungi</taxon>
        <taxon>Dikarya</taxon>
        <taxon>Basidiomycota</taxon>
        <taxon>Agaricomycotina</taxon>
        <taxon>Tremellomycetes</taxon>
        <taxon>Filobasidiales</taxon>
        <taxon>Filobasidiaceae</taxon>
        <taxon>Naganishia</taxon>
    </lineage>
</organism>
<reference evidence="1" key="1">
    <citation type="submission" date="2023-04" db="EMBL/GenBank/DDBJ databases">
        <title>Draft Genome sequencing of Naganishia species isolated from polar environments using Oxford Nanopore Technology.</title>
        <authorList>
            <person name="Leo P."/>
            <person name="Venkateswaran K."/>
        </authorList>
    </citation>
    <scope>NUCLEOTIDE SEQUENCE</scope>
    <source>
        <strain evidence="1">MNA-CCFEE 5262</strain>
    </source>
</reference>
<accession>A0ACC2WHB6</accession>
<evidence type="ECO:0000313" key="2">
    <source>
        <dbReference type="Proteomes" id="UP001230649"/>
    </source>
</evidence>
<keyword evidence="2" id="KW-1185">Reference proteome</keyword>
<name>A0ACC2WHB6_9TREE</name>
<dbReference type="Proteomes" id="UP001230649">
    <property type="component" value="Unassembled WGS sequence"/>
</dbReference>
<proteinExistence type="predicted"/>
<comment type="caution">
    <text evidence="1">The sequence shown here is derived from an EMBL/GenBank/DDBJ whole genome shotgun (WGS) entry which is preliminary data.</text>
</comment>
<dbReference type="EMBL" id="JASBWS010000027">
    <property type="protein sequence ID" value="KAJ9109937.1"/>
    <property type="molecule type" value="Genomic_DNA"/>
</dbReference>